<protein>
    <recommendedName>
        <fullName evidence="4 7">dTDP-4-dehydrorhamnose 3,5-epimerase</fullName>
        <ecNumber evidence="3 7">5.1.3.13</ecNumber>
    </recommendedName>
    <alternativeName>
        <fullName evidence="7">Thymidine diphospho-4-keto-rhamnose 3,5-epimerase</fullName>
    </alternativeName>
</protein>
<dbReference type="OrthoDB" id="9800680at2"/>
<evidence type="ECO:0000256" key="3">
    <source>
        <dbReference type="ARBA" id="ARBA00012098"/>
    </source>
</evidence>
<evidence type="ECO:0000256" key="4">
    <source>
        <dbReference type="ARBA" id="ARBA00019595"/>
    </source>
</evidence>
<dbReference type="UniPathway" id="UPA00124"/>
<dbReference type="PANTHER" id="PTHR21047:SF2">
    <property type="entry name" value="THYMIDINE DIPHOSPHO-4-KETO-RHAMNOSE 3,5-EPIMERASE"/>
    <property type="match status" value="1"/>
</dbReference>
<feature type="active site" description="Proton acceptor" evidence="5">
    <location>
        <position position="63"/>
    </location>
</feature>
<feature type="active site" description="Proton donor" evidence="5">
    <location>
        <position position="133"/>
    </location>
</feature>
<comment type="pathway">
    <text evidence="7">Carbohydrate biosynthesis; dTDP-L-rhamnose biosynthesis.</text>
</comment>
<comment type="subunit">
    <text evidence="7">Homodimer.</text>
</comment>
<dbReference type="GO" id="GO:0000271">
    <property type="term" value="P:polysaccharide biosynthetic process"/>
    <property type="evidence" value="ECO:0007669"/>
    <property type="project" value="TreeGrafter"/>
</dbReference>
<dbReference type="PANTHER" id="PTHR21047">
    <property type="entry name" value="DTDP-6-DEOXY-D-GLUCOSE-3,5 EPIMERASE"/>
    <property type="match status" value="1"/>
</dbReference>
<dbReference type="EMBL" id="PJRS01000049">
    <property type="protein sequence ID" value="PLR18861.1"/>
    <property type="molecule type" value="Genomic_DNA"/>
</dbReference>
<name>A0A2N5CYI5_9CAUL</name>
<dbReference type="InterPro" id="IPR000888">
    <property type="entry name" value="RmlC-like"/>
</dbReference>
<dbReference type="NCBIfam" id="TIGR01221">
    <property type="entry name" value="rmlC"/>
    <property type="match status" value="1"/>
</dbReference>
<comment type="caution">
    <text evidence="8">The sequence shown here is derived from an EMBL/GenBank/DDBJ whole genome shotgun (WGS) entry which is preliminary data.</text>
</comment>
<comment type="similarity">
    <text evidence="7">Belongs to the dTDP-4-dehydrorhamnose 3,5-epimerase family.</text>
</comment>
<dbReference type="GO" id="GO:0019305">
    <property type="term" value="P:dTDP-rhamnose biosynthetic process"/>
    <property type="evidence" value="ECO:0007669"/>
    <property type="project" value="UniProtKB-UniRule"/>
</dbReference>
<dbReference type="Proteomes" id="UP000234479">
    <property type="component" value="Unassembled WGS sequence"/>
</dbReference>
<accession>A0A2N5CYI5</accession>
<dbReference type="SUPFAM" id="SSF51182">
    <property type="entry name" value="RmlC-like cupins"/>
    <property type="match status" value="1"/>
</dbReference>
<reference evidence="8 9" key="1">
    <citation type="submission" date="2017-12" db="EMBL/GenBank/DDBJ databases">
        <title>The genome sequence of Caulobacter sp. 410.</title>
        <authorList>
            <person name="Gao J."/>
            <person name="Mao X."/>
            <person name="Sun J."/>
        </authorList>
    </citation>
    <scope>NUCLEOTIDE SEQUENCE [LARGE SCALE GENOMIC DNA]</scope>
    <source>
        <strain evidence="8 9">410</strain>
    </source>
</reference>
<evidence type="ECO:0000256" key="2">
    <source>
        <dbReference type="ARBA" id="ARBA00001997"/>
    </source>
</evidence>
<dbReference type="Pfam" id="PF00908">
    <property type="entry name" value="dTDP_sugar_isom"/>
    <property type="match status" value="1"/>
</dbReference>
<keyword evidence="7" id="KW-0413">Isomerase</keyword>
<evidence type="ECO:0000256" key="5">
    <source>
        <dbReference type="PIRSR" id="PIRSR600888-1"/>
    </source>
</evidence>
<evidence type="ECO:0000256" key="7">
    <source>
        <dbReference type="RuleBase" id="RU364069"/>
    </source>
</evidence>
<dbReference type="EC" id="5.1.3.13" evidence="3 7"/>
<feature type="site" description="Participates in a stacking interaction with the thymidine ring of dTDP-4-oxo-6-deoxyglucose" evidence="6">
    <location>
        <position position="139"/>
    </location>
</feature>
<organism evidence="8 9">
    <name type="scientific">Caulobacter zeae</name>
    <dbReference type="NCBI Taxonomy" id="2055137"/>
    <lineage>
        <taxon>Bacteria</taxon>
        <taxon>Pseudomonadati</taxon>
        <taxon>Pseudomonadota</taxon>
        <taxon>Alphaproteobacteria</taxon>
        <taxon>Caulobacterales</taxon>
        <taxon>Caulobacteraceae</taxon>
        <taxon>Caulobacter</taxon>
    </lineage>
</organism>
<dbReference type="InterPro" id="IPR014710">
    <property type="entry name" value="RmlC-like_jellyroll"/>
</dbReference>
<dbReference type="Gene3D" id="2.60.120.10">
    <property type="entry name" value="Jelly Rolls"/>
    <property type="match status" value="1"/>
</dbReference>
<evidence type="ECO:0000256" key="6">
    <source>
        <dbReference type="PIRSR" id="PIRSR600888-3"/>
    </source>
</evidence>
<keyword evidence="9" id="KW-1185">Reference proteome</keyword>
<proteinExistence type="inferred from homology"/>
<gene>
    <name evidence="8" type="primary">rfbC</name>
    <name evidence="8" type="ORF">SGCZBJ_24815</name>
</gene>
<dbReference type="GO" id="GO:0005829">
    <property type="term" value="C:cytosol"/>
    <property type="evidence" value="ECO:0007669"/>
    <property type="project" value="TreeGrafter"/>
</dbReference>
<dbReference type="GO" id="GO:0008830">
    <property type="term" value="F:dTDP-4-dehydrorhamnose 3,5-epimerase activity"/>
    <property type="evidence" value="ECO:0007669"/>
    <property type="project" value="UniProtKB-UniRule"/>
</dbReference>
<evidence type="ECO:0000313" key="8">
    <source>
        <dbReference type="EMBL" id="PLR18861.1"/>
    </source>
</evidence>
<evidence type="ECO:0000256" key="1">
    <source>
        <dbReference type="ARBA" id="ARBA00001298"/>
    </source>
</evidence>
<dbReference type="CDD" id="cd00438">
    <property type="entry name" value="cupin_RmlC"/>
    <property type="match status" value="1"/>
</dbReference>
<dbReference type="RefSeq" id="WP_101720573.1">
    <property type="nucleotide sequence ID" value="NZ_PJRS01000049.1"/>
</dbReference>
<evidence type="ECO:0000313" key="9">
    <source>
        <dbReference type="Proteomes" id="UP000234479"/>
    </source>
</evidence>
<dbReference type="InterPro" id="IPR011051">
    <property type="entry name" value="RmlC_Cupin_sf"/>
</dbReference>
<sequence length="188" mass="20453">MQITPLVIPDVLLIAPVRHGDERGWFSETFRQSALDEAGFKGGVFVQDNHVRSTTRGIVRGLHFQAPPHGQAKLLRCARGAIFDVAVDIRVGSPTYGQWVGAELSADNARQLLVPEGFAHGYCTLTDECEVLYKVTGYYAPQAEGALRFDDPAIGIDWTLPREALSANARDAAAPLLADLVSPYAYEA</sequence>
<dbReference type="AlphaFoldDB" id="A0A2N5CYI5"/>
<comment type="catalytic activity">
    <reaction evidence="1 7">
        <text>dTDP-4-dehydro-6-deoxy-alpha-D-glucose = dTDP-4-dehydro-beta-L-rhamnose</text>
        <dbReference type="Rhea" id="RHEA:16969"/>
        <dbReference type="ChEBI" id="CHEBI:57649"/>
        <dbReference type="ChEBI" id="CHEBI:62830"/>
        <dbReference type="EC" id="5.1.3.13"/>
    </reaction>
</comment>
<comment type="function">
    <text evidence="2 7">Catalyzes the epimerization of the C3' and C5'positions of dTDP-6-deoxy-D-xylo-4-hexulose, forming dTDP-6-deoxy-L-lyxo-4-hexulose.</text>
</comment>